<evidence type="ECO:0000256" key="1">
    <source>
        <dbReference type="SAM" id="MobiDB-lite"/>
    </source>
</evidence>
<reference evidence="2" key="1">
    <citation type="submission" date="2023-06" db="EMBL/GenBank/DDBJ databases">
        <title>Survivors Of The Sea: Transcriptome response of Skeletonema marinoi to long-term dormancy.</title>
        <authorList>
            <person name="Pinder M.I.M."/>
            <person name="Kourtchenko O."/>
            <person name="Robertson E.K."/>
            <person name="Larsson T."/>
            <person name="Maumus F."/>
            <person name="Osuna-Cruz C.M."/>
            <person name="Vancaester E."/>
            <person name="Stenow R."/>
            <person name="Vandepoele K."/>
            <person name="Ploug H."/>
            <person name="Bruchert V."/>
            <person name="Godhe A."/>
            <person name="Topel M."/>
        </authorList>
    </citation>
    <scope>NUCLEOTIDE SEQUENCE</scope>
    <source>
        <strain evidence="2">R05AC</strain>
    </source>
</reference>
<dbReference type="EMBL" id="JATAAI010000017">
    <property type="protein sequence ID" value="KAK1739823.1"/>
    <property type="molecule type" value="Genomic_DNA"/>
</dbReference>
<evidence type="ECO:0000313" key="2">
    <source>
        <dbReference type="EMBL" id="KAK1739823.1"/>
    </source>
</evidence>
<feature type="compositionally biased region" description="Polar residues" evidence="1">
    <location>
        <begin position="1"/>
        <end position="12"/>
    </location>
</feature>
<feature type="region of interest" description="Disordered" evidence="1">
    <location>
        <begin position="1"/>
        <end position="127"/>
    </location>
</feature>
<dbReference type="Proteomes" id="UP001224775">
    <property type="component" value="Unassembled WGS sequence"/>
</dbReference>
<name>A0AAD8Y587_9STRA</name>
<feature type="compositionally biased region" description="Basic and acidic residues" evidence="1">
    <location>
        <begin position="62"/>
        <end position="109"/>
    </location>
</feature>
<comment type="caution">
    <text evidence="2">The sequence shown here is derived from an EMBL/GenBank/DDBJ whole genome shotgun (WGS) entry which is preliminary data.</text>
</comment>
<keyword evidence="3" id="KW-1185">Reference proteome</keyword>
<accession>A0AAD8Y587</accession>
<dbReference type="AlphaFoldDB" id="A0AAD8Y587"/>
<evidence type="ECO:0000313" key="3">
    <source>
        <dbReference type="Proteomes" id="UP001224775"/>
    </source>
</evidence>
<gene>
    <name evidence="2" type="ORF">QTG54_009582</name>
</gene>
<sequence length="127" mass="14714">MQEQQYHSQDVHQNCLGDGDTQQKIPLPIDIIEFDSGETTAPGETKTARHNHRQPHQLLDAARQDRAQKDDHQHGDGESCRVHKSERHRDDNNKPERREKKDDEDKNSSSDESIQTNNVRRGFGVYF</sequence>
<protein>
    <submittedName>
        <fullName evidence="2">Uncharacterized protein</fullName>
    </submittedName>
</protein>
<organism evidence="2 3">
    <name type="scientific">Skeletonema marinoi</name>
    <dbReference type="NCBI Taxonomy" id="267567"/>
    <lineage>
        <taxon>Eukaryota</taxon>
        <taxon>Sar</taxon>
        <taxon>Stramenopiles</taxon>
        <taxon>Ochrophyta</taxon>
        <taxon>Bacillariophyta</taxon>
        <taxon>Coscinodiscophyceae</taxon>
        <taxon>Thalassiosirophycidae</taxon>
        <taxon>Thalassiosirales</taxon>
        <taxon>Skeletonemataceae</taxon>
        <taxon>Skeletonema</taxon>
        <taxon>Skeletonema marinoi-dohrnii complex</taxon>
    </lineage>
</organism>
<proteinExistence type="predicted"/>